<dbReference type="RefSeq" id="WP_377356413.1">
    <property type="nucleotide sequence ID" value="NZ_JBHTCM010000004.1"/>
</dbReference>
<dbReference type="PIRSF" id="PIRSF032079">
    <property type="entry name" value="UCP032079"/>
    <property type="match status" value="1"/>
</dbReference>
<protein>
    <submittedName>
        <fullName evidence="4">Ubiquinol-cytochrome C chaperone family protein</fullName>
    </submittedName>
</protein>
<dbReference type="InterPro" id="IPR007129">
    <property type="entry name" value="Ubiqinol_cyt_c_chaperone_CPB3"/>
</dbReference>
<dbReference type="InterPro" id="IPR014569">
    <property type="entry name" value="Ubq_cyt-c_CBP3-rel"/>
</dbReference>
<keyword evidence="5" id="KW-1185">Reference proteome</keyword>
<reference evidence="5" key="1">
    <citation type="journal article" date="2019" name="Int. J. Syst. Evol. Microbiol.">
        <title>The Global Catalogue of Microorganisms (GCM) 10K type strain sequencing project: providing services to taxonomists for standard genome sequencing and annotation.</title>
        <authorList>
            <consortium name="The Broad Institute Genomics Platform"/>
            <consortium name="The Broad Institute Genome Sequencing Center for Infectious Disease"/>
            <person name="Wu L."/>
            <person name="Ma J."/>
        </authorList>
    </citation>
    <scope>NUCLEOTIDE SEQUENCE [LARGE SCALE GENOMIC DNA]</scope>
    <source>
        <strain evidence="5">CGMCC 1.16275</strain>
    </source>
</reference>
<dbReference type="PANTHER" id="PTHR12184">
    <property type="entry name" value="UBIQUINOL-CYTOCHROME C REDUCTASE COMPLEX ASSEMBLY FACTOR 1 FAMILY MEMBER"/>
    <property type="match status" value="1"/>
</dbReference>
<comment type="caution">
    <text evidence="4">The sequence shown here is derived from an EMBL/GenBank/DDBJ whole genome shotgun (WGS) entry which is preliminary data.</text>
</comment>
<feature type="domain" description="Ubiquinol-cytochrome c chaperone" evidence="3">
    <location>
        <begin position="32"/>
        <end position="173"/>
    </location>
</feature>
<evidence type="ECO:0000313" key="4">
    <source>
        <dbReference type="EMBL" id="MFC7332178.1"/>
    </source>
</evidence>
<proteinExistence type="inferred from homology"/>
<accession>A0ABW2KQK2</accession>
<dbReference type="PANTHER" id="PTHR12184:SF1">
    <property type="entry name" value="UBIQUINOL-CYTOCHROME-C REDUCTASE COMPLEX ASSEMBLY FACTOR 1"/>
    <property type="match status" value="1"/>
</dbReference>
<evidence type="ECO:0000313" key="5">
    <source>
        <dbReference type="Proteomes" id="UP001596456"/>
    </source>
</evidence>
<comment type="similarity">
    <text evidence="1">Belongs to the CBP3 family.</text>
</comment>
<organism evidence="4 5">
    <name type="scientific">Rhodocista pekingensis</name>
    <dbReference type="NCBI Taxonomy" id="201185"/>
    <lineage>
        <taxon>Bacteria</taxon>
        <taxon>Pseudomonadati</taxon>
        <taxon>Pseudomonadota</taxon>
        <taxon>Alphaproteobacteria</taxon>
        <taxon>Rhodospirillales</taxon>
        <taxon>Azospirillaceae</taxon>
        <taxon>Rhodocista</taxon>
    </lineage>
</organism>
<evidence type="ECO:0000256" key="2">
    <source>
        <dbReference type="ARBA" id="ARBA00006436"/>
    </source>
</evidence>
<comment type="similarity">
    <text evidence="2">Belongs to the UPF0174 family.</text>
</comment>
<name>A0ABW2KQK2_9PROT</name>
<dbReference type="InterPro" id="IPR021150">
    <property type="entry name" value="Ubiq_cyt_c_chap"/>
</dbReference>
<dbReference type="Proteomes" id="UP001596456">
    <property type="component" value="Unassembled WGS sequence"/>
</dbReference>
<gene>
    <name evidence="4" type="ORF">ACFQPS_03325</name>
</gene>
<evidence type="ECO:0000256" key="1">
    <source>
        <dbReference type="ARBA" id="ARBA00006407"/>
    </source>
</evidence>
<evidence type="ECO:0000259" key="3">
    <source>
        <dbReference type="Pfam" id="PF03981"/>
    </source>
</evidence>
<sequence length="180" mass="20053">MLTRLFRPNTKRTVALLYGRIVTQARLPGFYRDCGVPDTFEGRFEMVSLHAWLVMRRLAKEGERAAAFNQALFDFMFAEMDSGLREIGVYDLSVGRKVKELASHYYGRVAAYDSGLAADAAPEALENALDRNLFGSTLPERAAVRRVADYVRREAAALDSFPADRLLAGEVEFGPAPQAE</sequence>
<dbReference type="Pfam" id="PF03981">
    <property type="entry name" value="Ubiq_cyt_C_chap"/>
    <property type="match status" value="1"/>
</dbReference>
<dbReference type="EMBL" id="JBHTCM010000004">
    <property type="protein sequence ID" value="MFC7332178.1"/>
    <property type="molecule type" value="Genomic_DNA"/>
</dbReference>